<name>A0A7L4YQK6_9ACTN</name>
<evidence type="ECO:0000313" key="14">
    <source>
        <dbReference type="Proteomes" id="UP000463857"/>
    </source>
</evidence>
<keyword evidence="9" id="KW-0411">Iron-sulfur</keyword>
<evidence type="ECO:0000256" key="9">
    <source>
        <dbReference type="ARBA" id="ARBA00023014"/>
    </source>
</evidence>
<keyword evidence="4" id="KW-0479">Metal-binding</keyword>
<comment type="catalytic activity">
    <reaction evidence="10">
        <text>2 reduced [2Fe-2S]-[ferredoxin] + NADP(+) + H(+) = 2 oxidized [2Fe-2S]-[ferredoxin] + NADPH</text>
        <dbReference type="Rhea" id="RHEA:20125"/>
        <dbReference type="Rhea" id="RHEA-COMP:10000"/>
        <dbReference type="Rhea" id="RHEA-COMP:10001"/>
        <dbReference type="ChEBI" id="CHEBI:15378"/>
        <dbReference type="ChEBI" id="CHEBI:33737"/>
        <dbReference type="ChEBI" id="CHEBI:33738"/>
        <dbReference type="ChEBI" id="CHEBI:57783"/>
        <dbReference type="ChEBI" id="CHEBI:58349"/>
        <dbReference type="EC" id="1.18.1.2"/>
    </reaction>
</comment>
<dbReference type="Pfam" id="PF07992">
    <property type="entry name" value="Pyr_redox_2"/>
    <property type="match status" value="1"/>
</dbReference>
<reference evidence="13 14" key="1">
    <citation type="journal article" date="2018" name="Int. J. Syst. Evol. Microbiol.">
        <title>Epidermidibacterium keratini gen. nov., sp. nov., a member of the family Sporichthyaceae, isolated from keratin epidermis.</title>
        <authorList>
            <person name="Lee D.G."/>
            <person name="Trujillo M.E."/>
            <person name="Kang S."/>
            <person name="Nam J.J."/>
            <person name="Kim Y.J."/>
        </authorList>
    </citation>
    <scope>NUCLEOTIDE SEQUENCE [LARGE SCALE GENOMIC DNA]</scope>
    <source>
        <strain evidence="13 14">EPI-7</strain>
    </source>
</reference>
<dbReference type="EMBL" id="CP047156">
    <property type="protein sequence ID" value="QHC01436.1"/>
    <property type="molecule type" value="Genomic_DNA"/>
</dbReference>
<feature type="region of interest" description="Disordered" evidence="11">
    <location>
        <begin position="520"/>
        <end position="546"/>
    </location>
</feature>
<dbReference type="Gene3D" id="3.30.70.20">
    <property type="match status" value="1"/>
</dbReference>
<evidence type="ECO:0000256" key="6">
    <source>
        <dbReference type="ARBA" id="ARBA00022857"/>
    </source>
</evidence>
<evidence type="ECO:0000256" key="3">
    <source>
        <dbReference type="ARBA" id="ARBA00022630"/>
    </source>
</evidence>
<dbReference type="PANTHER" id="PTHR48467">
    <property type="entry name" value="GLUTAMATE SYNTHASE 1 [NADH], CHLOROPLASTIC-LIKE"/>
    <property type="match status" value="1"/>
</dbReference>
<protein>
    <recommendedName>
        <fullName evidence="2">ferredoxin--NADP(+) reductase</fullName>
        <ecNumber evidence="2">1.18.1.2</ecNumber>
    </recommendedName>
</protein>
<dbReference type="SUPFAM" id="SSF51971">
    <property type="entry name" value="Nucleotide-binding domain"/>
    <property type="match status" value="1"/>
</dbReference>
<keyword evidence="7" id="KW-0560">Oxidoreductase</keyword>
<dbReference type="PRINTS" id="PR00419">
    <property type="entry name" value="ADXRDTASE"/>
</dbReference>
<dbReference type="InterPro" id="IPR023753">
    <property type="entry name" value="FAD/NAD-binding_dom"/>
</dbReference>
<dbReference type="GO" id="GO:0051536">
    <property type="term" value="F:iron-sulfur cluster binding"/>
    <property type="evidence" value="ECO:0007669"/>
    <property type="project" value="UniProtKB-KW"/>
</dbReference>
<evidence type="ECO:0000256" key="11">
    <source>
        <dbReference type="SAM" id="MobiDB-lite"/>
    </source>
</evidence>
<evidence type="ECO:0000256" key="2">
    <source>
        <dbReference type="ARBA" id="ARBA00013223"/>
    </source>
</evidence>
<evidence type="ECO:0000256" key="8">
    <source>
        <dbReference type="ARBA" id="ARBA00023004"/>
    </source>
</evidence>
<dbReference type="RefSeq" id="WP_159546571.1">
    <property type="nucleotide sequence ID" value="NZ_CP047156.1"/>
</dbReference>
<evidence type="ECO:0000256" key="10">
    <source>
        <dbReference type="ARBA" id="ARBA00047776"/>
    </source>
</evidence>
<keyword evidence="5" id="KW-0274">FAD</keyword>
<evidence type="ECO:0000256" key="4">
    <source>
        <dbReference type="ARBA" id="ARBA00022723"/>
    </source>
</evidence>
<dbReference type="Gene3D" id="3.50.50.60">
    <property type="entry name" value="FAD/NAD(P)-binding domain"/>
    <property type="match status" value="1"/>
</dbReference>
<dbReference type="OrthoDB" id="289202at2"/>
<evidence type="ECO:0000313" key="13">
    <source>
        <dbReference type="EMBL" id="QHC01436.1"/>
    </source>
</evidence>
<dbReference type="CDD" id="cd04410">
    <property type="entry name" value="DMSOR_beta-like"/>
    <property type="match status" value="1"/>
</dbReference>
<evidence type="ECO:0000259" key="12">
    <source>
        <dbReference type="PROSITE" id="PS51379"/>
    </source>
</evidence>
<dbReference type="SUPFAM" id="SSF54862">
    <property type="entry name" value="4Fe-4S ferredoxins"/>
    <property type="match status" value="1"/>
</dbReference>
<evidence type="ECO:0000256" key="7">
    <source>
        <dbReference type="ARBA" id="ARBA00023002"/>
    </source>
</evidence>
<dbReference type="InParanoid" id="A0A7L4YQK6"/>
<dbReference type="AlphaFoldDB" id="A0A7L4YQK6"/>
<dbReference type="FunCoup" id="A0A7L4YQK6">
    <property type="interactions" value="89"/>
</dbReference>
<dbReference type="GO" id="GO:0046872">
    <property type="term" value="F:metal ion binding"/>
    <property type="evidence" value="ECO:0007669"/>
    <property type="project" value="UniProtKB-KW"/>
</dbReference>
<keyword evidence="6" id="KW-0521">NADP</keyword>
<dbReference type="KEGG" id="eke:EK0264_14820"/>
<evidence type="ECO:0000256" key="1">
    <source>
        <dbReference type="ARBA" id="ARBA00001974"/>
    </source>
</evidence>
<dbReference type="Pfam" id="PF00037">
    <property type="entry name" value="Fer4"/>
    <property type="match status" value="1"/>
</dbReference>
<sequence>MTYVITQPCCADASCVVACPVNCIHPAPGEPGFAEAEMLYVDPETCVGCGACATACPADAIVPDWTLTDAQQPFLALNSAFYDAIPQGPRAPMWRMPAQRRVRRSGPFRVAVVGAGPAGLYAAAELLAHPEITVDVYDRLPAPHGLVRYGVAPDHQQTKQASGLFEYIESTPGFSYRLGVELGRDVRHDELLAAYHAVFYCVGAASDRTLGVPGEQLPGSVSATDVVGWYNGHPDKQDLDVRLDHERAVVVGNGNVALDVARILTRDPDRLAATDIAADALAALRSSAVREVVVLGRRGPAAASFTLPELIGLAGIADLNVVIDNGGAPIVSESPRDSARVALLAELAARPQRPGLRTVILRFHTRVTAILGEDRVRGIEIERGGQRETIEAGAVLRAIGYHGQPVDGLPYDARTGTVPNREGRVEPGVYVAGWIKRGPSGFIGSNKTCAQQSVTALLDDIDAGLITDPWVPAEDLLSRLRARTEVVDLAGWKEIDRVERARGKTAGAQRRKVTDRDELLTLAAHGASPPATRSLPWQRKSAVGSR</sequence>
<comment type="cofactor">
    <cofactor evidence="1">
        <name>FAD</name>
        <dbReference type="ChEBI" id="CHEBI:57692"/>
    </cofactor>
</comment>
<dbReference type="PANTHER" id="PTHR48467:SF1">
    <property type="entry name" value="GLUTAMATE SYNTHASE 1 [NADH], CHLOROPLASTIC-LIKE"/>
    <property type="match status" value="1"/>
</dbReference>
<accession>A0A7L4YQK6</accession>
<dbReference type="InterPro" id="IPR055275">
    <property type="entry name" value="Ferredox_Rdtase"/>
</dbReference>
<dbReference type="PROSITE" id="PS51379">
    <property type="entry name" value="4FE4S_FER_2"/>
    <property type="match status" value="1"/>
</dbReference>
<proteinExistence type="predicted"/>
<dbReference type="InterPro" id="IPR017896">
    <property type="entry name" value="4Fe4S_Fe-S-bd"/>
</dbReference>
<keyword evidence="8" id="KW-0408">Iron</keyword>
<dbReference type="Gene3D" id="3.40.50.720">
    <property type="entry name" value="NAD(P)-binding Rossmann-like Domain"/>
    <property type="match status" value="1"/>
</dbReference>
<dbReference type="GO" id="GO:0004324">
    <property type="term" value="F:ferredoxin-NADP+ reductase activity"/>
    <property type="evidence" value="ECO:0007669"/>
    <property type="project" value="UniProtKB-EC"/>
</dbReference>
<dbReference type="Proteomes" id="UP000463857">
    <property type="component" value="Chromosome"/>
</dbReference>
<dbReference type="InterPro" id="IPR017900">
    <property type="entry name" value="4Fe4S_Fe_S_CS"/>
</dbReference>
<dbReference type="InterPro" id="IPR036188">
    <property type="entry name" value="FAD/NAD-bd_sf"/>
</dbReference>
<keyword evidence="3" id="KW-0285">Flavoprotein</keyword>
<gene>
    <name evidence="13" type="ORF">EK0264_14820</name>
</gene>
<organism evidence="13 14">
    <name type="scientific">Epidermidibacterium keratini</name>
    <dbReference type="NCBI Taxonomy" id="1891644"/>
    <lineage>
        <taxon>Bacteria</taxon>
        <taxon>Bacillati</taxon>
        <taxon>Actinomycetota</taxon>
        <taxon>Actinomycetes</taxon>
        <taxon>Sporichthyales</taxon>
        <taxon>Sporichthyaceae</taxon>
        <taxon>Epidermidibacterium</taxon>
    </lineage>
</organism>
<keyword evidence="14" id="KW-1185">Reference proteome</keyword>
<dbReference type="EC" id="1.18.1.2" evidence="2"/>
<evidence type="ECO:0000256" key="5">
    <source>
        <dbReference type="ARBA" id="ARBA00022827"/>
    </source>
</evidence>
<dbReference type="PROSITE" id="PS00198">
    <property type="entry name" value="4FE4S_FER_1"/>
    <property type="match status" value="1"/>
</dbReference>
<feature type="domain" description="4Fe-4S ferredoxin-type" evidence="12">
    <location>
        <begin position="37"/>
        <end position="66"/>
    </location>
</feature>